<evidence type="ECO:0000256" key="2">
    <source>
        <dbReference type="ARBA" id="ARBA00022729"/>
    </source>
</evidence>
<dbReference type="InterPro" id="IPR054579">
    <property type="entry name" value="GCE-like_dom"/>
</dbReference>
<reference evidence="5" key="1">
    <citation type="submission" date="2019-03" db="EMBL/GenBank/DDBJ databases">
        <title>Single cell metagenomics reveals metabolic interactions within the superorganism composed of flagellate Streblomastix strix and complex community of Bacteroidetes bacteria on its surface.</title>
        <authorList>
            <person name="Treitli S.C."/>
            <person name="Kolisko M."/>
            <person name="Husnik F."/>
            <person name="Keeling P."/>
            <person name="Hampl V."/>
        </authorList>
    </citation>
    <scope>NUCLEOTIDE SEQUENCE</scope>
    <source>
        <strain evidence="5">STM</strain>
    </source>
</reference>
<protein>
    <submittedName>
        <fullName evidence="5">Multidomain esterase</fullName>
    </submittedName>
</protein>
<organism evidence="5">
    <name type="scientific">termite gut metagenome</name>
    <dbReference type="NCBI Taxonomy" id="433724"/>
    <lineage>
        <taxon>unclassified sequences</taxon>
        <taxon>metagenomes</taxon>
        <taxon>organismal metagenomes</taxon>
    </lineage>
</organism>
<dbReference type="AlphaFoldDB" id="A0A5J4RVJ4"/>
<name>A0A5J4RVJ4_9ZZZZ</name>
<evidence type="ECO:0000256" key="1">
    <source>
        <dbReference type="ARBA" id="ARBA00022487"/>
    </source>
</evidence>
<feature type="domain" description="4-O-methyl-glucuronoyl methylesterase-like" evidence="4">
    <location>
        <begin position="257"/>
        <end position="495"/>
    </location>
</feature>
<evidence type="ECO:0000256" key="3">
    <source>
        <dbReference type="ARBA" id="ARBA00022801"/>
    </source>
</evidence>
<dbReference type="Pfam" id="PF22244">
    <property type="entry name" value="GCE_fung"/>
    <property type="match status" value="1"/>
</dbReference>
<keyword evidence="1" id="KW-0719">Serine esterase</keyword>
<accession>A0A5J4RVJ4</accession>
<dbReference type="Gene3D" id="3.40.50.1820">
    <property type="entry name" value="alpha/beta hydrolase"/>
    <property type="match status" value="1"/>
</dbReference>
<dbReference type="GO" id="GO:0052689">
    <property type="term" value="F:carboxylic ester hydrolase activity"/>
    <property type="evidence" value="ECO:0007669"/>
    <property type="project" value="UniProtKB-KW"/>
</dbReference>
<evidence type="ECO:0000259" key="4">
    <source>
        <dbReference type="Pfam" id="PF22244"/>
    </source>
</evidence>
<keyword evidence="3" id="KW-0378">Hydrolase</keyword>
<keyword evidence="2" id="KW-0732">Signal</keyword>
<dbReference type="InterPro" id="IPR029058">
    <property type="entry name" value="AB_hydrolase_fold"/>
</dbReference>
<dbReference type="EMBL" id="SNRY01000688">
    <property type="protein sequence ID" value="KAA6337568.1"/>
    <property type="molecule type" value="Genomic_DNA"/>
</dbReference>
<proteinExistence type="predicted"/>
<dbReference type="SUPFAM" id="SSF53474">
    <property type="entry name" value="alpha/beta-Hydrolases"/>
    <property type="match status" value="1"/>
</dbReference>
<evidence type="ECO:0000313" key="5">
    <source>
        <dbReference type="EMBL" id="KAA6337568.1"/>
    </source>
</evidence>
<comment type="caution">
    <text evidence="5">The sequence shown here is derived from an EMBL/GenBank/DDBJ whole genome shotgun (WGS) entry which is preliminary data.</text>
</comment>
<gene>
    <name evidence="5" type="ORF">EZS27_014355</name>
</gene>
<sequence length="557" mass="61834">MKTKAKFLLAAMLAMFIFISWDSAVKEGDDKENPYPEVPSATTSASDDLHQMMWQMGAVYVDLPDKATHYNELILPKLQRFGSDVTWRPSNAENPTGNWTWATGTSTTWPHVNGTGENLIGKATVTRMPDGFWNNYIQAWEPGGDYFTGAQFYKPLALHDLSGLTLADWPARRAELFRGVQEIYGEIPEAASKQQINWTVGNIREVTLSWPTFDWECRCMTEGGKPLDNPFKEYTITGEITNPSGYVARDTPRITGTLRIPLNWDESKKMPVIIIFGSDESLWNTMTPANIAIFNFNNTQLQPDAGGQATSSFLIGLVNEGKWRKPMDWGGLVAWSWGVSRLIDFFESDANTTPVDPKYVGVTGHSRYGKATLIAMAYDQRVAFSFPSSSGSLGTVQSRRHVGQEMANTATDPNEYHWIAGNSLKYVGLHPSSTDGYMPRKVMDMTADAESLVALCAPRPIFLGSGRPEGGEAWMDPYGIYLTGATASPIYEFLGKPGLIMNDVMDYKGKKIPMPEIGKDYIEGYIGYRNHGGGHVAGPNYPAFLTFIQQKVLNNQP</sequence>